<organism evidence="1 2">
    <name type="scientific">Rhodopirellula baltica (strain DSM 10527 / NCIMB 13988 / SH1)</name>
    <dbReference type="NCBI Taxonomy" id="243090"/>
    <lineage>
        <taxon>Bacteria</taxon>
        <taxon>Pseudomonadati</taxon>
        <taxon>Planctomycetota</taxon>
        <taxon>Planctomycetia</taxon>
        <taxon>Pirellulales</taxon>
        <taxon>Pirellulaceae</taxon>
        <taxon>Rhodopirellula</taxon>
    </lineage>
</organism>
<dbReference type="InParanoid" id="Q7UPI2"/>
<dbReference type="KEGG" id="rba:RB6918"/>
<reference evidence="1 2" key="1">
    <citation type="journal article" date="2003" name="Proc. Natl. Acad. Sci. U.S.A.">
        <title>Complete genome sequence of the marine planctomycete Pirellula sp. strain 1.</title>
        <authorList>
            <person name="Gloeckner F.O."/>
            <person name="Kube M."/>
            <person name="Bauer M."/>
            <person name="Teeling H."/>
            <person name="Lombardot T."/>
            <person name="Ludwig W."/>
            <person name="Gade D."/>
            <person name="Beck A."/>
            <person name="Borzym K."/>
            <person name="Heitmann K."/>
            <person name="Rabus R."/>
            <person name="Schlesner H."/>
            <person name="Amann R."/>
            <person name="Reinhardt R."/>
        </authorList>
    </citation>
    <scope>NUCLEOTIDE SEQUENCE [LARGE SCALE GENOMIC DNA]</scope>
    <source>
        <strain evidence="2">DSM 10527 / NCIMB 13988 / SH1</strain>
    </source>
</reference>
<dbReference type="Proteomes" id="UP000001025">
    <property type="component" value="Chromosome"/>
</dbReference>
<protein>
    <submittedName>
        <fullName evidence="1">Uncharacterized protein</fullName>
    </submittedName>
</protein>
<dbReference type="EMBL" id="BX294145">
    <property type="protein sequence ID" value="CAD75080.1"/>
    <property type="molecule type" value="Genomic_DNA"/>
</dbReference>
<dbReference type="STRING" id="243090.RB6918"/>
<evidence type="ECO:0000313" key="2">
    <source>
        <dbReference type="Proteomes" id="UP000001025"/>
    </source>
</evidence>
<dbReference type="EnsemblBacteria" id="CAD75080">
    <property type="protein sequence ID" value="CAD75080"/>
    <property type="gene ID" value="RB6918"/>
</dbReference>
<name>Q7UPI2_RHOBA</name>
<accession>Q7UPI2</accession>
<dbReference type="AlphaFoldDB" id="Q7UPI2"/>
<proteinExistence type="predicted"/>
<evidence type="ECO:0000313" key="1">
    <source>
        <dbReference type="EMBL" id="CAD75080.1"/>
    </source>
</evidence>
<gene>
    <name evidence="1" type="ordered locus">RB6918</name>
</gene>
<keyword evidence="2" id="KW-1185">Reference proteome</keyword>
<dbReference type="HOGENOM" id="CLU_2525297_0_0_0"/>
<sequence length="84" mass="9403">MNVNPLPKEVQSPCPTFSDFQIFLKFYYLTANLSRPHKPASVKISTLSSRETPVGVGVRFPNGKFRPIACVRPMNITGVTFRCT</sequence>